<dbReference type="AlphaFoldDB" id="A0A449I2A3"/>
<evidence type="ECO:0000313" key="2">
    <source>
        <dbReference type="Proteomes" id="UP000396835"/>
    </source>
</evidence>
<gene>
    <name evidence="1" type="ORF">NCTC7812_01150</name>
</gene>
<proteinExistence type="predicted"/>
<dbReference type="Proteomes" id="UP000396835">
    <property type="component" value="Unassembled WGS sequence"/>
</dbReference>
<name>A0A449I2A3_9BACE</name>
<dbReference type="EMBL" id="CAACYH010000004">
    <property type="protein sequence ID" value="VFB13623.1"/>
    <property type="molecule type" value="Genomic_DNA"/>
</dbReference>
<organism evidence="1 2">
    <name type="scientific">Prevotella heparinolytica</name>
    <dbReference type="NCBI Taxonomy" id="28113"/>
    <lineage>
        <taxon>Bacteria</taxon>
        <taxon>Pseudomonadati</taxon>
        <taxon>Bacteroidota</taxon>
        <taxon>Bacteroidia</taxon>
        <taxon>Bacteroidales</taxon>
        <taxon>Bacteroidaceae</taxon>
        <taxon>Bacteroides</taxon>
    </lineage>
</organism>
<sequence length="42" mass="4848">MVRIKPRHILYTQSRGLKKLDSLTTSFIIVKKSPNLRNALPL</sequence>
<protein>
    <submittedName>
        <fullName evidence="1">Uncharacterized protein</fullName>
    </submittedName>
</protein>
<evidence type="ECO:0000313" key="1">
    <source>
        <dbReference type="EMBL" id="VFB13623.1"/>
    </source>
</evidence>
<accession>A0A449I2A3</accession>
<reference evidence="1 2" key="1">
    <citation type="submission" date="2019-02" db="EMBL/GenBank/DDBJ databases">
        <authorList>
            <consortium name="Pathogen Informatics"/>
        </authorList>
    </citation>
    <scope>NUCLEOTIDE SEQUENCE [LARGE SCALE GENOMIC DNA]</scope>
    <source>
        <strain evidence="1 2">3012STDY7078512</strain>
    </source>
</reference>